<sequence length="93" mass="9990">MAMATARHILVNSEEKALELKQQILDGADFADVAKANSQCPSSRSGGDLGQFGPGMMVPEFDKVCFSADVGSLEGPVKTQFGYHLIQVTDRTE</sequence>
<evidence type="ECO:0000256" key="7">
    <source>
        <dbReference type="ARBA" id="ARBA00046231"/>
    </source>
</evidence>
<dbReference type="EMBL" id="JMIU01000001">
    <property type="protein sequence ID" value="KDN96710.1"/>
    <property type="molecule type" value="Genomic_DNA"/>
</dbReference>
<dbReference type="GO" id="GO:0003755">
    <property type="term" value="F:peptidyl-prolyl cis-trans isomerase activity"/>
    <property type="evidence" value="ECO:0007669"/>
    <property type="project" value="UniProtKB-KW"/>
</dbReference>
<dbReference type="Pfam" id="PF13616">
    <property type="entry name" value="Rotamase_3"/>
    <property type="match status" value="1"/>
</dbReference>
<dbReference type="PROSITE" id="PS01096">
    <property type="entry name" value="PPIC_PPIASE_1"/>
    <property type="match status" value="1"/>
</dbReference>
<protein>
    <recommendedName>
        <fullName evidence="4">Peptidyl-prolyl cis-trans isomerase C</fullName>
    </recommendedName>
    <alternativeName>
        <fullName evidence="6">Parvulin</fullName>
    </alternativeName>
    <alternativeName>
        <fullName evidence="5">Rotamase C</fullName>
    </alternativeName>
</protein>
<dbReference type="InterPro" id="IPR000297">
    <property type="entry name" value="PPIase_PpiC"/>
</dbReference>
<dbReference type="PANTHER" id="PTHR43629:SF2">
    <property type="entry name" value="RHODANESE-LIKE_PPIC DOMAIN-CONTAINING PROTEIN 12, CHLOROPLASTIC"/>
    <property type="match status" value="1"/>
</dbReference>
<dbReference type="STRING" id="28885.EI16_10700"/>
<reference evidence="10 11" key="1">
    <citation type="submission" date="2014-04" db="EMBL/GenBank/DDBJ databases">
        <title>Draft genome sequence of Hydrogenovibrio marinus MH-110, a model organism for aerobic H2 metabolism.</title>
        <authorList>
            <person name="Cha H.J."/>
            <person name="Jo B.H."/>
            <person name="Hwang B.H."/>
        </authorList>
    </citation>
    <scope>NUCLEOTIDE SEQUENCE [LARGE SCALE GENOMIC DNA]</scope>
    <source>
        <strain evidence="10 11">MH-110</strain>
    </source>
</reference>
<evidence type="ECO:0000256" key="6">
    <source>
        <dbReference type="ARBA" id="ARBA00043072"/>
    </source>
</evidence>
<evidence type="ECO:0000256" key="5">
    <source>
        <dbReference type="ARBA" id="ARBA00041926"/>
    </source>
</evidence>
<keyword evidence="8" id="KW-0697">Rotamase</keyword>
<dbReference type="Gene3D" id="3.10.50.40">
    <property type="match status" value="1"/>
</dbReference>
<dbReference type="PROSITE" id="PS50198">
    <property type="entry name" value="PPIC_PPIASE_2"/>
    <property type="match status" value="1"/>
</dbReference>
<dbReference type="InterPro" id="IPR046357">
    <property type="entry name" value="PPIase_dom_sf"/>
</dbReference>
<evidence type="ECO:0000256" key="1">
    <source>
        <dbReference type="ARBA" id="ARBA00004496"/>
    </source>
</evidence>
<proteinExistence type="inferred from homology"/>
<organism evidence="10 11">
    <name type="scientific">Hydrogenovibrio marinus</name>
    <dbReference type="NCBI Taxonomy" id="28885"/>
    <lineage>
        <taxon>Bacteria</taxon>
        <taxon>Pseudomonadati</taxon>
        <taxon>Pseudomonadota</taxon>
        <taxon>Gammaproteobacteria</taxon>
        <taxon>Thiotrichales</taxon>
        <taxon>Piscirickettsiaceae</taxon>
        <taxon>Hydrogenovibrio</taxon>
    </lineage>
</organism>
<dbReference type="GO" id="GO:0005737">
    <property type="term" value="C:cytoplasm"/>
    <property type="evidence" value="ECO:0007669"/>
    <property type="project" value="UniProtKB-SubCell"/>
</dbReference>
<gene>
    <name evidence="10" type="ORF">EI16_10700</name>
</gene>
<evidence type="ECO:0000313" key="11">
    <source>
        <dbReference type="Proteomes" id="UP000027341"/>
    </source>
</evidence>
<dbReference type="RefSeq" id="WP_029907670.1">
    <property type="nucleotide sequence ID" value="NZ_AP020335.1"/>
</dbReference>
<keyword evidence="3" id="KW-0963">Cytoplasm</keyword>
<comment type="function">
    <text evidence="7">PPIases accelerate the folding of proteins. It prefers amino acid residues with hydrophobic side chains like leucine and phenylalanine in the P1 position of the peptides substrates.</text>
</comment>
<dbReference type="PANTHER" id="PTHR43629">
    <property type="entry name" value="PEPTIDYL-PROLYL CIS-TRANS ISOMERASE"/>
    <property type="match status" value="1"/>
</dbReference>
<comment type="similarity">
    <text evidence="2">Belongs to the PpiC/parvulin rotamase family.</text>
</comment>
<comment type="caution">
    <text evidence="10">The sequence shown here is derived from an EMBL/GenBank/DDBJ whole genome shotgun (WGS) entry which is preliminary data.</text>
</comment>
<evidence type="ECO:0000313" key="10">
    <source>
        <dbReference type="EMBL" id="KDN96710.1"/>
    </source>
</evidence>
<evidence type="ECO:0000259" key="9">
    <source>
        <dbReference type="PROSITE" id="PS50198"/>
    </source>
</evidence>
<evidence type="ECO:0000256" key="3">
    <source>
        <dbReference type="ARBA" id="ARBA00022490"/>
    </source>
</evidence>
<dbReference type="SUPFAM" id="SSF54534">
    <property type="entry name" value="FKBP-like"/>
    <property type="match status" value="1"/>
</dbReference>
<evidence type="ECO:0000256" key="2">
    <source>
        <dbReference type="ARBA" id="ARBA00007656"/>
    </source>
</evidence>
<accession>A0A067A307</accession>
<evidence type="ECO:0000256" key="8">
    <source>
        <dbReference type="PROSITE-ProRule" id="PRU00278"/>
    </source>
</evidence>
<feature type="domain" description="PpiC" evidence="9">
    <location>
        <begin position="1"/>
        <end position="90"/>
    </location>
</feature>
<name>A0A067A307_HYDMR</name>
<keyword evidence="8 10" id="KW-0413">Isomerase</keyword>
<evidence type="ECO:0000256" key="4">
    <source>
        <dbReference type="ARBA" id="ARBA00040926"/>
    </source>
</evidence>
<dbReference type="InterPro" id="IPR052204">
    <property type="entry name" value="PpiC/parvulin_rotamase"/>
</dbReference>
<keyword evidence="11" id="KW-1185">Reference proteome</keyword>
<dbReference type="AlphaFoldDB" id="A0A067A307"/>
<dbReference type="InterPro" id="IPR023058">
    <property type="entry name" value="PPIase_PpiC_CS"/>
</dbReference>
<comment type="subcellular location">
    <subcellularLocation>
        <location evidence="1">Cytoplasm</location>
    </subcellularLocation>
</comment>
<dbReference type="Proteomes" id="UP000027341">
    <property type="component" value="Unassembled WGS sequence"/>
</dbReference>